<accession>A0A976RRX5</accession>
<dbReference type="InterPro" id="IPR023214">
    <property type="entry name" value="HAD_sf"/>
</dbReference>
<dbReference type="InterPro" id="IPR006549">
    <property type="entry name" value="HAD-SF_hydro_IIIA"/>
</dbReference>
<keyword evidence="2" id="KW-1185">Reference proteome</keyword>
<dbReference type="EMBL" id="CP093361">
    <property type="protein sequence ID" value="UQS86704.1"/>
    <property type="molecule type" value="Genomic_DNA"/>
</dbReference>
<dbReference type="Proteomes" id="UP000831181">
    <property type="component" value="Chromosome"/>
</dbReference>
<dbReference type="Pfam" id="PF00702">
    <property type="entry name" value="Hydrolase"/>
    <property type="match status" value="1"/>
</dbReference>
<dbReference type="NCBIfam" id="TIGR01668">
    <property type="entry name" value="YqeG_hyp_ppase"/>
    <property type="match status" value="1"/>
</dbReference>
<dbReference type="RefSeq" id="WP_260116505.1">
    <property type="nucleotide sequence ID" value="NZ_CP093361.1"/>
</dbReference>
<reference evidence="1" key="1">
    <citation type="journal article" date="2022" name="Int. J. Syst. Evol. Microbiol.">
        <title>Apilactobacillus apisilvae sp. nov., Nicolia spurrieriana gen. nov. sp. nov., Bombilactobacillus folatiphilus sp. nov. and Bombilactobacillus thymidiniphilus sp. nov., four new lactic acid bacterial isolates from stingless bees Tetragonula carbonaria and Austroplebeia australis.</title>
        <authorList>
            <person name="Oliphant S.A."/>
            <person name="Watson-Haigh N.S."/>
            <person name="Sumby K.M."/>
            <person name="Gardner J."/>
            <person name="Groom S."/>
            <person name="Jiranek V."/>
        </authorList>
    </citation>
    <scope>NUCLEOTIDE SEQUENCE</scope>
    <source>
        <strain evidence="1">SGEP1_A5</strain>
    </source>
</reference>
<protein>
    <submittedName>
        <fullName evidence="1">YqeG family HAD IIIA-type phosphatase</fullName>
    </submittedName>
</protein>
<dbReference type="GO" id="GO:0008962">
    <property type="term" value="F:phosphatidylglycerophosphatase activity"/>
    <property type="evidence" value="ECO:0007669"/>
    <property type="project" value="InterPro"/>
</dbReference>
<dbReference type="CDD" id="cd16416">
    <property type="entry name" value="HAD_BsYqeG-like"/>
    <property type="match status" value="1"/>
</dbReference>
<dbReference type="InterPro" id="IPR010021">
    <property type="entry name" value="PGPP1/Gep4"/>
</dbReference>
<dbReference type="AlphaFoldDB" id="A0A976RRX5"/>
<organism evidence="1 2">
    <name type="scientific">Nicoliella spurrieriana</name>
    <dbReference type="NCBI Taxonomy" id="2925830"/>
    <lineage>
        <taxon>Bacteria</taxon>
        <taxon>Bacillati</taxon>
        <taxon>Bacillota</taxon>
        <taxon>Bacilli</taxon>
        <taxon>Lactobacillales</taxon>
        <taxon>Lactobacillaceae</taxon>
        <taxon>Nicoliella</taxon>
    </lineage>
</organism>
<name>A0A976RRX5_9LACO</name>
<dbReference type="NCBIfam" id="TIGR01662">
    <property type="entry name" value="HAD-SF-IIIA"/>
    <property type="match status" value="1"/>
</dbReference>
<dbReference type="SUPFAM" id="SSF56784">
    <property type="entry name" value="HAD-like"/>
    <property type="match status" value="1"/>
</dbReference>
<dbReference type="InterPro" id="IPR036412">
    <property type="entry name" value="HAD-like_sf"/>
</dbReference>
<evidence type="ECO:0000313" key="2">
    <source>
        <dbReference type="Proteomes" id="UP000831181"/>
    </source>
</evidence>
<proteinExistence type="predicted"/>
<evidence type="ECO:0000313" key="1">
    <source>
        <dbReference type="EMBL" id="UQS86704.1"/>
    </source>
</evidence>
<sequence length="176" mass="20284">MIEKFKPTWMVPAIYDLKPAQLNAMGIKAVLTDLDNTVIPWNNPDGTPQLRAWLATLAQFNIRLVVISNNKRSRIQRVVQNLGLDFISRAMKPLPHGIRRAIRKYHLKNDQVIMVGDQLMTDIWASNNAHVNSVLVKPLVGSDAWITQVNRQIEKRVMNKLHQKYPDLKWQEDVKS</sequence>
<dbReference type="Gene3D" id="3.40.50.1000">
    <property type="entry name" value="HAD superfamily/HAD-like"/>
    <property type="match status" value="1"/>
</dbReference>
<gene>
    <name evidence="1" type="ORF">MOO44_07410</name>
</gene>
<dbReference type="KEGG" id="lbe:MOO44_07410"/>